<dbReference type="InterPro" id="IPR011251">
    <property type="entry name" value="Luciferase-like_dom"/>
</dbReference>
<dbReference type="EMBL" id="JBIRYL010000001">
    <property type="protein sequence ID" value="MFI2230160.1"/>
    <property type="molecule type" value="Genomic_DNA"/>
</dbReference>
<accession>A0ABW7VU95</accession>
<protein>
    <submittedName>
        <fullName evidence="3">LLM class flavin-dependent oxidoreductase</fullName>
    </submittedName>
</protein>
<keyword evidence="4" id="KW-1185">Reference proteome</keyword>
<organism evidence="3 4">
    <name type="scientific">Nocardia testacea</name>
    <dbReference type="NCBI Taxonomy" id="248551"/>
    <lineage>
        <taxon>Bacteria</taxon>
        <taxon>Bacillati</taxon>
        <taxon>Actinomycetota</taxon>
        <taxon>Actinomycetes</taxon>
        <taxon>Mycobacteriales</taxon>
        <taxon>Nocardiaceae</taxon>
        <taxon>Nocardia</taxon>
    </lineage>
</organism>
<dbReference type="PANTHER" id="PTHR43244:SF1">
    <property type="entry name" value="5,10-METHYLENETETRAHYDROMETHANOPTERIN REDUCTASE"/>
    <property type="match status" value="1"/>
</dbReference>
<evidence type="ECO:0000313" key="4">
    <source>
        <dbReference type="Proteomes" id="UP001611494"/>
    </source>
</evidence>
<sequence length="316" mass="33576">MELGIVFGSLTPPEQLPAGASRAEELGFDELWFSEDCFFGGGMSGVAQMLAASRSTTVGLGLASVMTRHPAVLAMELAGLTRMHPGRLRATVGLGNRHWLRQMGLEPERPLTAVSETFDVLRQLLAGEEVDRATATHRFEHIRLDHPPRHSPELWIGAVNERALRLAGAKADGVLLSVLAGPTYLRWARAQIARGAAEAGRTAPRITAFALASVDDDPVVARDAVRDAIGFFLRAEAHTALVGQSALPREDGKGVIGDAAVQEFALAGSAEDVASGLGEMFDAGADSVGLWLFPATSFTTVLERVARDVVPLLGRA</sequence>
<dbReference type="InterPro" id="IPR036661">
    <property type="entry name" value="Luciferase-like_sf"/>
</dbReference>
<name>A0ABW7VU95_9NOCA</name>
<evidence type="ECO:0000313" key="3">
    <source>
        <dbReference type="EMBL" id="MFI2230160.1"/>
    </source>
</evidence>
<evidence type="ECO:0000259" key="2">
    <source>
        <dbReference type="Pfam" id="PF00296"/>
    </source>
</evidence>
<dbReference type="RefSeq" id="WP_397061497.1">
    <property type="nucleotide sequence ID" value="NZ_JBIRYL010000001.1"/>
</dbReference>
<comment type="caution">
    <text evidence="3">The sequence shown here is derived from an EMBL/GenBank/DDBJ whole genome shotgun (WGS) entry which is preliminary data.</text>
</comment>
<dbReference type="Pfam" id="PF00296">
    <property type="entry name" value="Bac_luciferase"/>
    <property type="match status" value="1"/>
</dbReference>
<evidence type="ECO:0000256" key="1">
    <source>
        <dbReference type="ARBA" id="ARBA00023002"/>
    </source>
</evidence>
<gene>
    <name evidence="3" type="ORF">ACH49Z_09955</name>
</gene>
<dbReference type="CDD" id="cd01097">
    <property type="entry name" value="Tetrahydromethanopterin_reductase"/>
    <property type="match status" value="1"/>
</dbReference>
<feature type="domain" description="Luciferase-like" evidence="2">
    <location>
        <begin position="13"/>
        <end position="286"/>
    </location>
</feature>
<reference evidence="3 4" key="1">
    <citation type="submission" date="2024-10" db="EMBL/GenBank/DDBJ databases">
        <title>The Natural Products Discovery Center: Release of the First 8490 Sequenced Strains for Exploring Actinobacteria Biosynthetic Diversity.</title>
        <authorList>
            <person name="Kalkreuter E."/>
            <person name="Kautsar S.A."/>
            <person name="Yang D."/>
            <person name="Bader C.D."/>
            <person name="Teijaro C.N."/>
            <person name="Fluegel L."/>
            <person name="Davis C.M."/>
            <person name="Simpson J.R."/>
            <person name="Lauterbach L."/>
            <person name="Steele A.D."/>
            <person name="Gui C."/>
            <person name="Meng S."/>
            <person name="Li G."/>
            <person name="Viehrig K."/>
            <person name="Ye F."/>
            <person name="Su P."/>
            <person name="Kiefer A.F."/>
            <person name="Nichols A."/>
            <person name="Cepeda A.J."/>
            <person name="Yan W."/>
            <person name="Fan B."/>
            <person name="Jiang Y."/>
            <person name="Adhikari A."/>
            <person name="Zheng C.-J."/>
            <person name="Schuster L."/>
            <person name="Cowan T.M."/>
            <person name="Smanski M.J."/>
            <person name="Chevrette M.G."/>
            <person name="De Carvalho L.P.S."/>
            <person name="Shen B."/>
        </authorList>
    </citation>
    <scope>NUCLEOTIDE SEQUENCE [LARGE SCALE GENOMIC DNA]</scope>
    <source>
        <strain evidence="3 4">NPDC019377</strain>
    </source>
</reference>
<dbReference type="Proteomes" id="UP001611494">
    <property type="component" value="Unassembled WGS sequence"/>
</dbReference>
<dbReference type="InterPro" id="IPR050564">
    <property type="entry name" value="F420-G6PD/mer"/>
</dbReference>
<proteinExistence type="predicted"/>
<keyword evidence="1" id="KW-0560">Oxidoreductase</keyword>
<dbReference type="SUPFAM" id="SSF51679">
    <property type="entry name" value="Bacterial luciferase-like"/>
    <property type="match status" value="1"/>
</dbReference>
<dbReference type="Gene3D" id="3.20.20.30">
    <property type="entry name" value="Luciferase-like domain"/>
    <property type="match status" value="1"/>
</dbReference>
<dbReference type="PANTHER" id="PTHR43244">
    <property type="match status" value="1"/>
</dbReference>